<evidence type="ECO:0000259" key="2">
    <source>
        <dbReference type="Pfam" id="PF23247"/>
    </source>
</evidence>
<feature type="domain" description="Disease resistance protein At4g27190-like leucine-rich repeats" evidence="2">
    <location>
        <begin position="457"/>
        <end position="529"/>
    </location>
</feature>
<organism evidence="3 4">
    <name type="scientific">Corchorus capsularis</name>
    <name type="common">Jute</name>
    <dbReference type="NCBI Taxonomy" id="210143"/>
    <lineage>
        <taxon>Eukaryota</taxon>
        <taxon>Viridiplantae</taxon>
        <taxon>Streptophyta</taxon>
        <taxon>Embryophyta</taxon>
        <taxon>Tracheophyta</taxon>
        <taxon>Spermatophyta</taxon>
        <taxon>Magnoliopsida</taxon>
        <taxon>eudicotyledons</taxon>
        <taxon>Gunneridae</taxon>
        <taxon>Pentapetalae</taxon>
        <taxon>rosids</taxon>
        <taxon>malvids</taxon>
        <taxon>Malvales</taxon>
        <taxon>Malvaceae</taxon>
        <taxon>Grewioideae</taxon>
        <taxon>Apeibeae</taxon>
        <taxon>Corchorus</taxon>
    </lineage>
</organism>
<dbReference type="PANTHER" id="PTHR33463:SF185">
    <property type="match status" value="1"/>
</dbReference>
<dbReference type="PANTHER" id="PTHR33463">
    <property type="entry name" value="NB-ARC DOMAIN-CONTAINING PROTEIN-RELATED"/>
    <property type="match status" value="1"/>
</dbReference>
<dbReference type="Proteomes" id="UP000188268">
    <property type="component" value="Unassembled WGS sequence"/>
</dbReference>
<dbReference type="InterPro" id="IPR057135">
    <property type="entry name" value="At4g27190-like_LRR"/>
</dbReference>
<dbReference type="Gene3D" id="3.80.10.10">
    <property type="entry name" value="Ribonuclease Inhibitor"/>
    <property type="match status" value="2"/>
</dbReference>
<evidence type="ECO:0000256" key="1">
    <source>
        <dbReference type="ARBA" id="ARBA00022821"/>
    </source>
</evidence>
<dbReference type="Gramene" id="OMO83645">
    <property type="protein sequence ID" value="OMO83645"/>
    <property type="gene ID" value="CCACVL1_11310"/>
</dbReference>
<dbReference type="OrthoDB" id="1747797at2759"/>
<evidence type="ECO:0000313" key="4">
    <source>
        <dbReference type="Proteomes" id="UP000188268"/>
    </source>
</evidence>
<proteinExistence type="predicted"/>
<dbReference type="InterPro" id="IPR050905">
    <property type="entry name" value="Plant_NBS-LRR"/>
</dbReference>
<sequence>MPCDVLTSALSNAVGNLVAELLKPVIRHLSYIYYFEKNVENLSKESRTLAVAQERLQDDVERALRQTQEIEVDVQKWLVDADDMLRDVESVGIEVQEVAQRCFNWRRKYSLSKKLAKKLVAMKQLVEASKFEQENYLMMIKSEFGLEEWPKNEDFEPYTAISLMGCKLKVVPDGLVCPNLEIFILGGDHSGMTIPTSYFQGMKAIKAVTMYSISVPPINVPLFSSTLRALTFRDYGFVFPKLKRFDIAINEYCSDNHPTPRSLTIKEVSLHVFKELFWNIEYICLNKIVGCPNLVPILDQAGLTKLCSLTLISCEDMVFLIDMTEQELMNWSPVFPKLMTLKIICCPKLSYVFPISLVDVLSQLKVLHLVNLPQLKQVLSHINQPDHGNDIVLRLPSLQDLRVTNCPQFTAFIGQARIKELHLSKLGEKSIPQWRQKLLIDTEYLSVGNFEEAFQLQNGDILSSLKLLKLEDLPALRIIWNPVIITQIATLQNLTELVLIDCKRLRYIFPSAFARSLSQLTILRVEGCDELEQIIGKEDWISSSSSSSSSCFPNLTCIVIKRCHSLKCLFPSAAAPNSLQRLAYLSVEEASKLEQVFGDDDGHNSMIKSLPELKTLNLGKLPSLMRFSQVGHRFTFPCLDFLLVKDCDKATTTFLLDSKLRVHAKTEASQSFNEDMKEDYGKFKQIRCPIGNDIEWSRNSRQILRGPYCHINSADLAADAHSAASPTWFHGPKRGGANPPSAAIYY</sequence>
<keyword evidence="4" id="KW-1185">Reference proteome</keyword>
<dbReference type="InterPro" id="IPR032675">
    <property type="entry name" value="LRR_dom_sf"/>
</dbReference>
<name>A0A1R3IM43_COCAP</name>
<protein>
    <recommendedName>
        <fullName evidence="2">Disease resistance protein At4g27190-like leucine-rich repeats domain-containing protein</fullName>
    </recommendedName>
</protein>
<comment type="caution">
    <text evidence="3">The sequence shown here is derived from an EMBL/GenBank/DDBJ whole genome shotgun (WGS) entry which is preliminary data.</text>
</comment>
<evidence type="ECO:0000313" key="3">
    <source>
        <dbReference type="EMBL" id="OMO83645.1"/>
    </source>
</evidence>
<dbReference type="Pfam" id="PF23247">
    <property type="entry name" value="LRR_RPS2"/>
    <property type="match status" value="2"/>
</dbReference>
<reference evidence="3 4" key="1">
    <citation type="submission" date="2013-09" db="EMBL/GenBank/DDBJ databases">
        <title>Corchorus capsularis genome sequencing.</title>
        <authorList>
            <person name="Alam M."/>
            <person name="Haque M.S."/>
            <person name="Islam M.S."/>
            <person name="Emdad E.M."/>
            <person name="Islam M.M."/>
            <person name="Ahmed B."/>
            <person name="Halim A."/>
            <person name="Hossen Q.M.M."/>
            <person name="Hossain M.Z."/>
            <person name="Ahmed R."/>
            <person name="Khan M.M."/>
            <person name="Islam R."/>
            <person name="Rashid M.M."/>
            <person name="Khan S.A."/>
            <person name="Rahman M.S."/>
            <person name="Alam M."/>
        </authorList>
    </citation>
    <scope>NUCLEOTIDE SEQUENCE [LARGE SCALE GENOMIC DNA]</scope>
    <source>
        <strain evidence="4">cv. CVL-1</strain>
        <tissue evidence="3">Whole seedling</tissue>
    </source>
</reference>
<accession>A0A1R3IM43</accession>
<dbReference type="OMA" id="YCHINSA"/>
<dbReference type="EMBL" id="AWWV01009850">
    <property type="protein sequence ID" value="OMO83645.1"/>
    <property type="molecule type" value="Genomic_DNA"/>
</dbReference>
<gene>
    <name evidence="3" type="ORF">CCACVL1_11310</name>
</gene>
<feature type="domain" description="Disease resistance protein At4g27190-like leucine-rich repeats" evidence="2">
    <location>
        <begin position="543"/>
        <end position="654"/>
    </location>
</feature>
<keyword evidence="1" id="KW-0611">Plant defense</keyword>
<dbReference type="AlphaFoldDB" id="A0A1R3IM43"/>
<dbReference type="SUPFAM" id="SSF52047">
    <property type="entry name" value="RNI-like"/>
    <property type="match status" value="1"/>
</dbReference>